<accession>A0ABZ0S967</accession>
<evidence type="ECO:0000259" key="9">
    <source>
        <dbReference type="PROSITE" id="PS51379"/>
    </source>
</evidence>
<dbReference type="EMBL" id="CP121472">
    <property type="protein sequence ID" value="WPL17571.1"/>
    <property type="molecule type" value="Genomic_DNA"/>
</dbReference>
<protein>
    <submittedName>
        <fullName evidence="10">Formate dehydrogenase-N subunit beta</fullName>
    </submittedName>
</protein>
<evidence type="ECO:0000256" key="1">
    <source>
        <dbReference type="ARBA" id="ARBA00001966"/>
    </source>
</evidence>
<gene>
    <name evidence="10" type="primary">fdnH</name>
    <name evidence="10" type="ORF">Thiowin_02596</name>
</gene>
<evidence type="ECO:0000313" key="10">
    <source>
        <dbReference type="EMBL" id="WPL17571.1"/>
    </source>
</evidence>
<evidence type="ECO:0000256" key="5">
    <source>
        <dbReference type="ARBA" id="ARBA00022737"/>
    </source>
</evidence>
<feature type="domain" description="4Fe-4S ferredoxin-type" evidence="9">
    <location>
        <begin position="38"/>
        <end position="68"/>
    </location>
</feature>
<dbReference type="PROSITE" id="PS51318">
    <property type="entry name" value="TAT"/>
    <property type="match status" value="1"/>
</dbReference>
<dbReference type="InterPro" id="IPR017900">
    <property type="entry name" value="4Fe4S_Fe_S_CS"/>
</dbReference>
<dbReference type="RefSeq" id="WP_328983381.1">
    <property type="nucleotide sequence ID" value="NZ_CP121472.1"/>
</dbReference>
<dbReference type="Gene3D" id="3.30.70.20">
    <property type="match status" value="2"/>
</dbReference>
<dbReference type="CDD" id="cd10561">
    <property type="entry name" value="HybA_like"/>
    <property type="match status" value="1"/>
</dbReference>
<keyword evidence="3" id="KW-0004">4Fe-4S</keyword>
<feature type="region of interest" description="Disordered" evidence="8">
    <location>
        <begin position="318"/>
        <end position="338"/>
    </location>
</feature>
<comment type="cofactor">
    <cofactor evidence="1">
        <name>[4Fe-4S] cluster</name>
        <dbReference type="ChEBI" id="CHEBI:49883"/>
    </cofactor>
</comment>
<name>A0ABZ0S967_9GAMM</name>
<evidence type="ECO:0000256" key="3">
    <source>
        <dbReference type="ARBA" id="ARBA00022485"/>
    </source>
</evidence>
<evidence type="ECO:0000256" key="6">
    <source>
        <dbReference type="ARBA" id="ARBA00023004"/>
    </source>
</evidence>
<dbReference type="Proteomes" id="UP001432180">
    <property type="component" value="Chromosome"/>
</dbReference>
<reference evidence="10 11" key="1">
    <citation type="journal article" date="2023" name="Microorganisms">
        <title>Thiorhodovibrio frisius and Trv. litoralis spp. nov., Two Novel Members from a Clade of Fastidious Purple Sulfur Bacteria That Exhibit Unique Red-Shifted Light-Harvesting Capabilities.</title>
        <authorList>
            <person name="Methner A."/>
            <person name="Kuzyk S.B."/>
            <person name="Petersen J."/>
            <person name="Bauer S."/>
            <person name="Brinkmann H."/>
            <person name="Sichau K."/>
            <person name="Wanner G."/>
            <person name="Wolf J."/>
            <person name="Neumann-Schaal M."/>
            <person name="Henke P."/>
            <person name="Tank M."/>
            <person name="Sproer C."/>
            <person name="Bunk B."/>
            <person name="Overmann J."/>
        </authorList>
    </citation>
    <scope>NUCLEOTIDE SEQUENCE [LARGE SCALE GENOMIC DNA]</scope>
    <source>
        <strain evidence="10 11">DSM 6702</strain>
    </source>
</reference>
<feature type="domain" description="4Fe-4S ferredoxin-type" evidence="9">
    <location>
        <begin position="143"/>
        <end position="172"/>
    </location>
</feature>
<evidence type="ECO:0000256" key="2">
    <source>
        <dbReference type="ARBA" id="ARBA00004196"/>
    </source>
</evidence>
<keyword evidence="7" id="KW-0411">Iron-sulfur</keyword>
<sequence>MKIDRRQFFKVMAAGGAVAVGASPVQARPCKTLPPDAIGILYDANLCIGCKACEVACKVANDMPMSGDGAIDQAYGVQDAWDGDDDLNGRTMNKIKAYVAEGSRTDLDDPDACFIKRSCMHCIDPDCVSACPVSALTKDPFTGIVSYNPDACIGCRYCQLACPFNIPKFQYDKTFPQIVKCQLCAPRIAEGEIPACCDACPTGASLFGRVEDLRAEGHRRLAMQPGERVEFPLNQLGGKTRAAEAQKYHPHLYGETESGGTQYLMVAGVPFEQLGMPPVGDESRARLSETLQHSLYKGMVAPGLLLGGLVYAAYQHTKEDREDQEDRQNRPEQEHGDD</sequence>
<keyword evidence="5" id="KW-0677">Repeat</keyword>
<dbReference type="InterPro" id="IPR051555">
    <property type="entry name" value="FDH_Electron_Transfer_Unit"/>
</dbReference>
<dbReference type="SUPFAM" id="SSF54862">
    <property type="entry name" value="4Fe-4S ferredoxins"/>
    <property type="match status" value="1"/>
</dbReference>
<dbReference type="PANTHER" id="PTHR43545:SF1">
    <property type="entry name" value="HYDROGENASE-2 OPERON PROTEIN HYBA"/>
    <property type="match status" value="1"/>
</dbReference>
<proteinExistence type="predicted"/>
<dbReference type="NCBIfam" id="NF008134">
    <property type="entry name" value="PRK10882.1"/>
    <property type="match status" value="1"/>
</dbReference>
<keyword evidence="11" id="KW-1185">Reference proteome</keyword>
<organism evidence="10 11">
    <name type="scientific">Thiorhodovibrio winogradskyi</name>
    <dbReference type="NCBI Taxonomy" id="77007"/>
    <lineage>
        <taxon>Bacteria</taxon>
        <taxon>Pseudomonadati</taxon>
        <taxon>Pseudomonadota</taxon>
        <taxon>Gammaproteobacteria</taxon>
        <taxon>Chromatiales</taxon>
        <taxon>Chromatiaceae</taxon>
        <taxon>Thiorhodovibrio</taxon>
    </lineage>
</organism>
<dbReference type="InterPro" id="IPR006311">
    <property type="entry name" value="TAT_signal"/>
</dbReference>
<dbReference type="PROSITE" id="PS51379">
    <property type="entry name" value="4FE4S_FER_2"/>
    <property type="match status" value="3"/>
</dbReference>
<keyword evidence="6" id="KW-0408">Iron</keyword>
<dbReference type="PANTHER" id="PTHR43545">
    <property type="entry name" value="FORMATE DEHYDROGENASE, NITRATE-INDUCIBLE, IRON-SULFUR SUBUNIT"/>
    <property type="match status" value="1"/>
</dbReference>
<dbReference type="PROSITE" id="PS00198">
    <property type="entry name" value="4FE4S_FER_1"/>
    <property type="match status" value="1"/>
</dbReference>
<dbReference type="Pfam" id="PF13247">
    <property type="entry name" value="Fer4_11"/>
    <property type="match status" value="1"/>
</dbReference>
<evidence type="ECO:0000256" key="8">
    <source>
        <dbReference type="SAM" id="MobiDB-lite"/>
    </source>
</evidence>
<keyword evidence="4" id="KW-0479">Metal-binding</keyword>
<evidence type="ECO:0000313" key="11">
    <source>
        <dbReference type="Proteomes" id="UP001432180"/>
    </source>
</evidence>
<dbReference type="InterPro" id="IPR017896">
    <property type="entry name" value="4Fe4S_Fe-S-bd"/>
</dbReference>
<evidence type="ECO:0000256" key="4">
    <source>
        <dbReference type="ARBA" id="ARBA00022723"/>
    </source>
</evidence>
<feature type="domain" description="4Fe-4S ferredoxin-type" evidence="9">
    <location>
        <begin position="110"/>
        <end position="141"/>
    </location>
</feature>
<evidence type="ECO:0000256" key="7">
    <source>
        <dbReference type="ARBA" id="ARBA00023014"/>
    </source>
</evidence>
<comment type="subcellular location">
    <subcellularLocation>
        <location evidence="2">Cell envelope</location>
    </subcellularLocation>
</comment>